<proteinExistence type="inferred from homology"/>
<dbReference type="Pfam" id="PF00593">
    <property type="entry name" value="TonB_dep_Rec_b-barrel"/>
    <property type="match status" value="1"/>
</dbReference>
<evidence type="ECO:0000256" key="10">
    <source>
        <dbReference type="ARBA" id="ARBA00023237"/>
    </source>
</evidence>
<keyword evidence="6 14" id="KW-0732">Signal</keyword>
<comment type="subcellular location">
    <subcellularLocation>
        <location evidence="1 11">Cell outer membrane</location>
        <topology evidence="1 11">Multi-pass membrane protein</topology>
    </subcellularLocation>
</comment>
<dbReference type="AlphaFoldDB" id="A0A7Z0VIS7"/>
<gene>
    <name evidence="17" type="primary">fepA</name>
    <name evidence="17" type="ORF">CODIS_34300</name>
</gene>
<feature type="domain" description="TonB-dependent receptor-like beta-barrel" evidence="15">
    <location>
        <begin position="285"/>
        <end position="643"/>
    </location>
</feature>
<dbReference type="CDD" id="cd01347">
    <property type="entry name" value="ligand_gated_channel"/>
    <property type="match status" value="1"/>
</dbReference>
<evidence type="ECO:0000259" key="16">
    <source>
        <dbReference type="Pfam" id="PF07715"/>
    </source>
</evidence>
<keyword evidence="10 11" id="KW-0998">Cell outer membrane</keyword>
<comment type="caution">
    <text evidence="17">The sequence shown here is derived from an EMBL/GenBank/DDBJ whole genome shotgun (WGS) entry which is preliminary data.</text>
</comment>
<dbReference type="InterPro" id="IPR000531">
    <property type="entry name" value="Beta-barrel_TonB"/>
</dbReference>
<organism evidence="17 18">
    <name type="scientific">Candidatus Thiodiazotropha endolucinida</name>
    <dbReference type="NCBI Taxonomy" id="1655433"/>
    <lineage>
        <taxon>Bacteria</taxon>
        <taxon>Pseudomonadati</taxon>
        <taxon>Pseudomonadota</taxon>
        <taxon>Gammaproteobacteria</taxon>
        <taxon>Chromatiales</taxon>
        <taxon>Sedimenticolaceae</taxon>
        <taxon>Candidatus Thiodiazotropha</taxon>
    </lineage>
</organism>
<feature type="signal peptide" evidence="14">
    <location>
        <begin position="1"/>
        <end position="27"/>
    </location>
</feature>
<accession>A0A7Z0VIS7</accession>
<dbReference type="RefSeq" id="WP_069127167.1">
    <property type="nucleotide sequence ID" value="NZ_MARB01000023.1"/>
</dbReference>
<keyword evidence="5 11" id="KW-0812">Transmembrane</keyword>
<evidence type="ECO:0000256" key="7">
    <source>
        <dbReference type="ARBA" id="ARBA00023077"/>
    </source>
</evidence>
<evidence type="ECO:0000256" key="13">
    <source>
        <dbReference type="RuleBase" id="RU003357"/>
    </source>
</evidence>
<dbReference type="PROSITE" id="PS52016">
    <property type="entry name" value="TONB_DEPENDENT_REC_3"/>
    <property type="match status" value="1"/>
</dbReference>
<feature type="short sequence motif" description="TonB C-terminal box" evidence="12">
    <location>
        <begin position="659"/>
        <end position="676"/>
    </location>
</feature>
<evidence type="ECO:0000313" key="17">
    <source>
        <dbReference type="EMBL" id="ODJ86370.1"/>
    </source>
</evidence>
<dbReference type="GO" id="GO:0009279">
    <property type="term" value="C:cell outer membrane"/>
    <property type="evidence" value="ECO:0007669"/>
    <property type="project" value="UniProtKB-SubCell"/>
</dbReference>
<protein>
    <submittedName>
        <fullName evidence="17">Ferrienterobactin receptor</fullName>
    </submittedName>
</protein>
<evidence type="ECO:0000313" key="18">
    <source>
        <dbReference type="Proteomes" id="UP000094769"/>
    </source>
</evidence>
<evidence type="ECO:0000256" key="11">
    <source>
        <dbReference type="PROSITE-ProRule" id="PRU01360"/>
    </source>
</evidence>
<evidence type="ECO:0000256" key="3">
    <source>
        <dbReference type="ARBA" id="ARBA00022448"/>
    </source>
</evidence>
<dbReference type="InterPro" id="IPR036942">
    <property type="entry name" value="Beta-barrel_TonB_sf"/>
</dbReference>
<dbReference type="InterPro" id="IPR037066">
    <property type="entry name" value="Plug_dom_sf"/>
</dbReference>
<dbReference type="OrthoDB" id="9815954at2"/>
<reference evidence="17 18" key="1">
    <citation type="submission" date="2016-06" db="EMBL/GenBank/DDBJ databases">
        <title>Genome sequence of endosymbiont of Candidatus Endolucinida thiodiazotropha.</title>
        <authorList>
            <person name="Poehlein A."/>
            <person name="Koenig S."/>
            <person name="Heiden S.E."/>
            <person name="Thuermer A."/>
            <person name="Voget S."/>
            <person name="Daniel R."/>
            <person name="Markert S."/>
            <person name="Gros O."/>
            <person name="Schweder T."/>
        </authorList>
    </citation>
    <scope>NUCLEOTIDE SEQUENCE [LARGE SCALE GENOMIC DNA]</scope>
    <source>
        <strain evidence="17 18">COS</strain>
    </source>
</reference>
<evidence type="ECO:0000256" key="8">
    <source>
        <dbReference type="ARBA" id="ARBA00023136"/>
    </source>
</evidence>
<dbReference type="Pfam" id="PF07715">
    <property type="entry name" value="Plug"/>
    <property type="match status" value="1"/>
</dbReference>
<dbReference type="GO" id="GO:0015344">
    <property type="term" value="F:siderophore uptake transmembrane transporter activity"/>
    <property type="evidence" value="ECO:0007669"/>
    <property type="project" value="TreeGrafter"/>
</dbReference>
<dbReference type="EMBL" id="MARB01000023">
    <property type="protein sequence ID" value="ODJ86370.1"/>
    <property type="molecule type" value="Genomic_DNA"/>
</dbReference>
<feature type="chain" id="PRO_5031543099" evidence="14">
    <location>
        <begin position="28"/>
        <end position="676"/>
    </location>
</feature>
<evidence type="ECO:0000256" key="5">
    <source>
        <dbReference type="ARBA" id="ARBA00022692"/>
    </source>
</evidence>
<evidence type="ECO:0000256" key="9">
    <source>
        <dbReference type="ARBA" id="ARBA00023170"/>
    </source>
</evidence>
<evidence type="ECO:0000256" key="12">
    <source>
        <dbReference type="PROSITE-ProRule" id="PRU10144"/>
    </source>
</evidence>
<keyword evidence="9 17" id="KW-0675">Receptor</keyword>
<keyword evidence="7 13" id="KW-0798">TonB box</keyword>
<dbReference type="PANTHER" id="PTHR30069">
    <property type="entry name" value="TONB-DEPENDENT OUTER MEMBRANE RECEPTOR"/>
    <property type="match status" value="1"/>
</dbReference>
<evidence type="ECO:0000256" key="14">
    <source>
        <dbReference type="SAM" id="SignalP"/>
    </source>
</evidence>
<feature type="domain" description="TonB-dependent receptor plug" evidence="16">
    <location>
        <begin position="73"/>
        <end position="179"/>
    </location>
</feature>
<keyword evidence="8 11" id="KW-0472">Membrane</keyword>
<evidence type="ECO:0000256" key="6">
    <source>
        <dbReference type="ARBA" id="ARBA00022729"/>
    </source>
</evidence>
<dbReference type="Gene3D" id="2.40.170.20">
    <property type="entry name" value="TonB-dependent receptor, beta-barrel domain"/>
    <property type="match status" value="1"/>
</dbReference>
<dbReference type="Gene3D" id="2.170.130.10">
    <property type="entry name" value="TonB-dependent receptor, plug domain"/>
    <property type="match status" value="1"/>
</dbReference>
<dbReference type="InterPro" id="IPR012910">
    <property type="entry name" value="Plug_dom"/>
</dbReference>
<evidence type="ECO:0000256" key="1">
    <source>
        <dbReference type="ARBA" id="ARBA00004571"/>
    </source>
</evidence>
<dbReference type="InterPro" id="IPR010917">
    <property type="entry name" value="TonB_rcpt_CS"/>
</dbReference>
<dbReference type="PANTHER" id="PTHR30069:SF29">
    <property type="entry name" value="HEMOGLOBIN AND HEMOGLOBIN-HAPTOGLOBIN-BINDING PROTEIN 1-RELATED"/>
    <property type="match status" value="1"/>
</dbReference>
<dbReference type="PROSITE" id="PS01156">
    <property type="entry name" value="TONB_DEPENDENT_REC_2"/>
    <property type="match status" value="1"/>
</dbReference>
<evidence type="ECO:0000259" key="15">
    <source>
        <dbReference type="Pfam" id="PF00593"/>
    </source>
</evidence>
<dbReference type="Proteomes" id="UP000094769">
    <property type="component" value="Unassembled WGS sequence"/>
</dbReference>
<dbReference type="InterPro" id="IPR039426">
    <property type="entry name" value="TonB-dep_rcpt-like"/>
</dbReference>
<keyword evidence="18" id="KW-1185">Reference proteome</keyword>
<keyword evidence="3 11" id="KW-0813">Transport</keyword>
<name>A0A7Z0VIS7_9GAMM</name>
<keyword evidence="4 11" id="KW-1134">Transmembrane beta strand</keyword>
<comment type="similarity">
    <text evidence="2">Belongs to the TonB-dependent receptor family. Hemoglobin/haptoglobin binding protein subfamily.</text>
</comment>
<dbReference type="GO" id="GO:0044718">
    <property type="term" value="P:siderophore transmembrane transport"/>
    <property type="evidence" value="ECO:0007669"/>
    <property type="project" value="TreeGrafter"/>
</dbReference>
<dbReference type="SUPFAM" id="SSF56935">
    <property type="entry name" value="Porins"/>
    <property type="match status" value="1"/>
</dbReference>
<sequence length="676" mass="74336">MSEQTIRKHLLSLLNGLLLLALSNASADQASPSDWSTADGAGHGTDPDLQRLLAIVDRYTEIATKTRLNADYVPGMVTVLDGDHLVSSGKSNVWEALTEVPGIEPYVGAQGERTLMIRGTGFIFSSGNFKVLVNGIAQNTNLHGGVRPVMSLPVELVERIEVIRGPGSAVHGEYAYTGVINVITRKDDNRAFVRVGEDERYSGGAALAWAGEGSDWRLNLNVFAEDMAAGDVISGPDGLTPALTNAPGPVNDARDSHAAILELDHRDFGLSAQHIENRHGEQFGINNTLPAPDDRLQLQHVNTAVDLHQGFALNSGWDATLRLGWLRHKQDVDEAILTILPVLGTVQANTVYEERQRYGGVQLEGRVGQRHELLIDLQYRKSEIREARSGGSFTGPVDFLLPEKDRHHLSLALQDQFRLSDDAMITTGLRYDDYNDAGNAFSPRLAAVWRLSSQHILKAQYAKAFRPPTFVEQYTRPNQILRGNPNIENTDSTNHELGYIFKGADTTVRATLYYSELNDLISVVSGTYTNGGDARLRGLELEIEHAVSKALSMHANTSYTDTEDRDTGNDLTGAPDWLANLGVHYRLSPGVLLDAHYRYVGDRARGAGDPRAALEDYQIVDLIASFVNVGQSGMTLRAGVRNLFDEDYAYPAPPGTYPEDYPQRGRQWWLQGEIAF</sequence>
<evidence type="ECO:0000256" key="4">
    <source>
        <dbReference type="ARBA" id="ARBA00022452"/>
    </source>
</evidence>
<evidence type="ECO:0000256" key="2">
    <source>
        <dbReference type="ARBA" id="ARBA00008143"/>
    </source>
</evidence>